<dbReference type="RefSeq" id="WP_260790762.1">
    <property type="nucleotide sequence ID" value="NZ_CP093313.1"/>
</dbReference>
<keyword evidence="1" id="KW-0175">Coiled coil</keyword>
<dbReference type="KEGG" id="orp:MOP44_14705"/>
<evidence type="ECO:0000256" key="1">
    <source>
        <dbReference type="SAM" id="Coils"/>
    </source>
</evidence>
<sequence>MSAFIELEKRKTSNAHELASLAELKTHMQRRIDTHKRLLRLWSEYPDKAKRVRAALTKAEAVIAYVDGEVELIKEFAPTQDQIHSIDKLLCENLQLSIQLNGAQNELNWAEREERPKSAAAARIRVEQANAAWEKNRKDLCAAYVAAGFAPNGN</sequence>
<protein>
    <submittedName>
        <fullName evidence="2">Uncharacterized protein</fullName>
    </submittedName>
</protein>
<dbReference type="EMBL" id="CP093313">
    <property type="protein sequence ID" value="UWZ81834.1"/>
    <property type="molecule type" value="Genomic_DNA"/>
</dbReference>
<organism evidence="2 3">
    <name type="scientific">Occallatibacter riparius</name>
    <dbReference type="NCBI Taxonomy" id="1002689"/>
    <lineage>
        <taxon>Bacteria</taxon>
        <taxon>Pseudomonadati</taxon>
        <taxon>Acidobacteriota</taxon>
        <taxon>Terriglobia</taxon>
        <taxon>Terriglobales</taxon>
        <taxon>Acidobacteriaceae</taxon>
        <taxon>Occallatibacter</taxon>
    </lineage>
</organism>
<dbReference type="AlphaFoldDB" id="A0A9J7BJ63"/>
<name>A0A9J7BJ63_9BACT</name>
<feature type="coiled-coil region" evidence="1">
    <location>
        <begin position="86"/>
        <end position="113"/>
    </location>
</feature>
<dbReference type="Proteomes" id="UP001059380">
    <property type="component" value="Chromosome"/>
</dbReference>
<gene>
    <name evidence="2" type="ORF">MOP44_14705</name>
</gene>
<evidence type="ECO:0000313" key="2">
    <source>
        <dbReference type="EMBL" id="UWZ81834.1"/>
    </source>
</evidence>
<evidence type="ECO:0000313" key="3">
    <source>
        <dbReference type="Proteomes" id="UP001059380"/>
    </source>
</evidence>
<keyword evidence="3" id="KW-1185">Reference proteome</keyword>
<reference evidence="2" key="1">
    <citation type="submission" date="2021-04" db="EMBL/GenBank/DDBJ databases">
        <title>Phylogenetic analysis of Acidobacteriaceae.</title>
        <authorList>
            <person name="Qiu L."/>
            <person name="Zhang Q."/>
        </authorList>
    </citation>
    <scope>NUCLEOTIDE SEQUENCE</scope>
    <source>
        <strain evidence="2">DSM 25168</strain>
    </source>
</reference>
<accession>A0A9J7BJ63</accession>
<proteinExistence type="predicted"/>